<organism evidence="1 2">
    <name type="scientific">Camellia lanceoleosa</name>
    <dbReference type="NCBI Taxonomy" id="1840588"/>
    <lineage>
        <taxon>Eukaryota</taxon>
        <taxon>Viridiplantae</taxon>
        <taxon>Streptophyta</taxon>
        <taxon>Embryophyta</taxon>
        <taxon>Tracheophyta</taxon>
        <taxon>Spermatophyta</taxon>
        <taxon>Magnoliopsida</taxon>
        <taxon>eudicotyledons</taxon>
        <taxon>Gunneridae</taxon>
        <taxon>Pentapetalae</taxon>
        <taxon>asterids</taxon>
        <taxon>Ericales</taxon>
        <taxon>Theaceae</taxon>
        <taxon>Camellia</taxon>
    </lineage>
</organism>
<evidence type="ECO:0000313" key="1">
    <source>
        <dbReference type="EMBL" id="KAI8020068.1"/>
    </source>
</evidence>
<feature type="non-terminal residue" evidence="1">
    <location>
        <position position="1"/>
    </location>
</feature>
<gene>
    <name evidence="1" type="ORF">LOK49_LG04G02663</name>
</gene>
<dbReference type="EMBL" id="CM045759">
    <property type="protein sequence ID" value="KAI8020068.1"/>
    <property type="molecule type" value="Genomic_DNA"/>
</dbReference>
<proteinExistence type="predicted"/>
<comment type="caution">
    <text evidence="1">The sequence shown here is derived from an EMBL/GenBank/DDBJ whole genome shotgun (WGS) entry which is preliminary data.</text>
</comment>
<protein>
    <submittedName>
        <fullName evidence="1">Uncharacterized protein</fullName>
    </submittedName>
</protein>
<keyword evidence="2" id="KW-1185">Reference proteome</keyword>
<name>A0ACC0I560_9ERIC</name>
<sequence length="53" mass="5884">TKKRSLSKLSKLLAGVPNGNCNHLSAVSKLHEYWFNGQNAVVIDDQVMQSDQI</sequence>
<evidence type="ECO:0000313" key="2">
    <source>
        <dbReference type="Proteomes" id="UP001060215"/>
    </source>
</evidence>
<accession>A0ACC0I560</accession>
<dbReference type="Proteomes" id="UP001060215">
    <property type="component" value="Chromosome 2"/>
</dbReference>
<reference evidence="1 2" key="1">
    <citation type="journal article" date="2022" name="Plant J.">
        <title>Chromosome-level genome of Camellia lanceoleosa provides a valuable resource for understanding genome evolution and self-incompatibility.</title>
        <authorList>
            <person name="Gong W."/>
            <person name="Xiao S."/>
            <person name="Wang L."/>
            <person name="Liao Z."/>
            <person name="Chang Y."/>
            <person name="Mo W."/>
            <person name="Hu G."/>
            <person name="Li W."/>
            <person name="Zhao G."/>
            <person name="Zhu H."/>
            <person name="Hu X."/>
            <person name="Ji K."/>
            <person name="Xiang X."/>
            <person name="Song Q."/>
            <person name="Yuan D."/>
            <person name="Jin S."/>
            <person name="Zhang L."/>
        </authorList>
    </citation>
    <scope>NUCLEOTIDE SEQUENCE [LARGE SCALE GENOMIC DNA]</scope>
    <source>
        <strain evidence="1">SQ_2022a</strain>
    </source>
</reference>